<accession>A0AAV6JXA1</accession>
<gene>
    <name evidence="1" type="ORF">RHGRI_017281</name>
</gene>
<sequence>MELEIATSPRNNVKPTNLKWLIAAASGKYLRNDENYQRRASKDGNYLRNEERYDLQMH</sequence>
<dbReference type="Proteomes" id="UP000823749">
    <property type="component" value="Chromosome 6"/>
</dbReference>
<evidence type="ECO:0000313" key="2">
    <source>
        <dbReference type="Proteomes" id="UP000823749"/>
    </source>
</evidence>
<dbReference type="AlphaFoldDB" id="A0AAV6JXA1"/>
<protein>
    <submittedName>
        <fullName evidence="1">Uncharacterized protein</fullName>
    </submittedName>
</protein>
<organism evidence="1 2">
    <name type="scientific">Rhododendron griersonianum</name>
    <dbReference type="NCBI Taxonomy" id="479676"/>
    <lineage>
        <taxon>Eukaryota</taxon>
        <taxon>Viridiplantae</taxon>
        <taxon>Streptophyta</taxon>
        <taxon>Embryophyta</taxon>
        <taxon>Tracheophyta</taxon>
        <taxon>Spermatophyta</taxon>
        <taxon>Magnoliopsida</taxon>
        <taxon>eudicotyledons</taxon>
        <taxon>Gunneridae</taxon>
        <taxon>Pentapetalae</taxon>
        <taxon>asterids</taxon>
        <taxon>Ericales</taxon>
        <taxon>Ericaceae</taxon>
        <taxon>Ericoideae</taxon>
        <taxon>Rhodoreae</taxon>
        <taxon>Rhododendron</taxon>
    </lineage>
</organism>
<evidence type="ECO:0000313" key="1">
    <source>
        <dbReference type="EMBL" id="KAG5544780.1"/>
    </source>
</evidence>
<reference evidence="1 2" key="1">
    <citation type="submission" date="2020-08" db="EMBL/GenBank/DDBJ databases">
        <title>Plant Genome Project.</title>
        <authorList>
            <person name="Zhang R.-G."/>
        </authorList>
    </citation>
    <scope>NUCLEOTIDE SEQUENCE [LARGE SCALE GENOMIC DNA]</scope>
    <source>
        <strain evidence="1">WSP0</strain>
        <tissue evidence="1">Leaf</tissue>
    </source>
</reference>
<proteinExistence type="predicted"/>
<dbReference type="EMBL" id="JACTNZ010000006">
    <property type="protein sequence ID" value="KAG5544780.1"/>
    <property type="molecule type" value="Genomic_DNA"/>
</dbReference>
<keyword evidence="2" id="KW-1185">Reference proteome</keyword>
<name>A0AAV6JXA1_9ERIC</name>
<comment type="caution">
    <text evidence="1">The sequence shown here is derived from an EMBL/GenBank/DDBJ whole genome shotgun (WGS) entry which is preliminary data.</text>
</comment>